<dbReference type="Pfam" id="PF09762">
    <property type="entry name" value="CCDC93_CC"/>
    <property type="match status" value="1"/>
</dbReference>
<proteinExistence type="predicted"/>
<dbReference type="GO" id="GO:0006893">
    <property type="term" value="P:Golgi to plasma membrane transport"/>
    <property type="evidence" value="ECO:0007669"/>
    <property type="project" value="TreeGrafter"/>
</dbReference>
<dbReference type="AlphaFoldDB" id="A0A2G5EB66"/>
<evidence type="ECO:0000313" key="3">
    <source>
        <dbReference type="Proteomes" id="UP000230069"/>
    </source>
</evidence>
<dbReference type="PANTHER" id="PTHR16441:SF0">
    <property type="entry name" value="COILED-COIL DOMAIN-CONTAINING PROTEIN 93"/>
    <property type="match status" value="1"/>
</dbReference>
<reference evidence="2 3" key="1">
    <citation type="submission" date="2017-09" db="EMBL/GenBank/DDBJ databases">
        <title>WGS assembly of Aquilegia coerulea Goldsmith.</title>
        <authorList>
            <person name="Hodges S."/>
            <person name="Kramer E."/>
            <person name="Nordborg M."/>
            <person name="Tomkins J."/>
            <person name="Borevitz J."/>
            <person name="Derieg N."/>
            <person name="Yan J."/>
            <person name="Mihaltcheva S."/>
            <person name="Hayes R.D."/>
            <person name="Rokhsar D."/>
        </authorList>
    </citation>
    <scope>NUCLEOTIDE SEQUENCE [LARGE SCALE GENOMIC DNA]</scope>
    <source>
        <strain evidence="3">cv. Goldsmith</strain>
    </source>
</reference>
<organism evidence="2 3">
    <name type="scientific">Aquilegia coerulea</name>
    <name type="common">Rocky mountain columbine</name>
    <dbReference type="NCBI Taxonomy" id="218851"/>
    <lineage>
        <taxon>Eukaryota</taxon>
        <taxon>Viridiplantae</taxon>
        <taxon>Streptophyta</taxon>
        <taxon>Embryophyta</taxon>
        <taxon>Tracheophyta</taxon>
        <taxon>Spermatophyta</taxon>
        <taxon>Magnoliopsida</taxon>
        <taxon>Ranunculales</taxon>
        <taxon>Ranunculaceae</taxon>
        <taxon>Thalictroideae</taxon>
        <taxon>Aquilegia</taxon>
    </lineage>
</organism>
<feature type="domain" description="CCDC93 coiled-coil" evidence="1">
    <location>
        <begin position="27"/>
        <end position="159"/>
    </location>
</feature>
<dbReference type="EMBL" id="KZ305027">
    <property type="protein sequence ID" value="PIA52951.1"/>
    <property type="molecule type" value="Genomic_DNA"/>
</dbReference>
<gene>
    <name evidence="2" type="ORF">AQUCO_01000659v1</name>
</gene>
<evidence type="ECO:0000313" key="2">
    <source>
        <dbReference type="EMBL" id="PIA52951.1"/>
    </source>
</evidence>
<dbReference type="STRING" id="218851.A0A2G5EB66"/>
<dbReference type="InParanoid" id="A0A2G5EB66"/>
<dbReference type="Proteomes" id="UP000230069">
    <property type="component" value="Unassembled WGS sequence"/>
</dbReference>
<protein>
    <recommendedName>
        <fullName evidence="1">CCDC93 coiled-coil domain-containing protein</fullName>
    </recommendedName>
</protein>
<evidence type="ECO:0000259" key="1">
    <source>
        <dbReference type="Pfam" id="PF09762"/>
    </source>
</evidence>
<dbReference type="InterPro" id="IPR039116">
    <property type="entry name" value="CCDC93"/>
</dbReference>
<keyword evidence="3" id="KW-1185">Reference proteome</keyword>
<dbReference type="InterPro" id="IPR019159">
    <property type="entry name" value="CCDC93_CC"/>
</dbReference>
<accession>A0A2G5EB66</accession>
<dbReference type="OrthoDB" id="16092at2759"/>
<name>A0A2G5EB66_AQUCA</name>
<sequence length="162" mass="18880">MLHKNRREIRKKDSIIIKQRPISEIDLAIKLREVLSLKRQLDDVPSQSELIQYERRFAELNVQIQEKHQQTRKYYATYNALLEIKELVLKETSLLNSIISQFQVAITSSAGRMKLIDSMEGILKGTQQKLAKVQLGLRTEQIKCDALKEEYAALIAEQRIWS</sequence>
<dbReference type="PANTHER" id="PTHR16441">
    <property type="entry name" value="FIDIPIDINE"/>
    <property type="match status" value="1"/>
</dbReference>